<accession>A0A9J6C9Z6</accession>
<sequence>MTEVSSSYIYNVEVSIDQIDVYDNREIEDFDELETIVQFKMNPNVLLEFTEDEIIEAINCGEKKIKEAHFLMNENQLNNDLECCVIVKKVTKDGEHVVIGSYKPPLPNEYLRNLKSRYDEQQMRNEKSKLRSFSQISSSMNEMAPLKNEMRKSAGTVVYTLKMICFGPRNTRELSICDFEGFLSNTSINSKKRMEEKCLENCRPKKDYDEYIAEINGNSLTIRISKDSPYTVSQIFDACSSNDKLTIKGCDQQIDFKFPNNFSCYQCKKTFGTCKCTGDSHLTDFQKKTSCSGSSYKNSFSLPVIRGNLKYPGRFEDQSIFFNVRNDCESKNLMEKYHRMQSDETRNACLQVDEENVNRELSGNLKIPRGIKMCKVLCQNDTDVFVLKLGKKGRSRDGKNREIELEMRTPRGKFVGQKRMETREVQVVEEEFEDFKKVSKKEENEKKDENGSKKKNEVNGTKSITVTKTNVKKTKTVIAPIKRK</sequence>
<name>A0A9J6C9Z6_POLVA</name>
<feature type="compositionally biased region" description="Basic residues" evidence="1">
    <location>
        <begin position="470"/>
        <end position="484"/>
    </location>
</feature>
<dbReference type="EMBL" id="JADBJN010000002">
    <property type="protein sequence ID" value="KAG5678791.1"/>
    <property type="molecule type" value="Genomic_DNA"/>
</dbReference>
<reference evidence="2" key="1">
    <citation type="submission" date="2021-03" db="EMBL/GenBank/DDBJ databases">
        <title>Chromosome level genome of the anhydrobiotic midge Polypedilum vanderplanki.</title>
        <authorList>
            <person name="Yoshida Y."/>
            <person name="Kikawada T."/>
            <person name="Gusev O."/>
        </authorList>
    </citation>
    <scope>NUCLEOTIDE SEQUENCE</scope>
    <source>
        <strain evidence="2">NIAS01</strain>
        <tissue evidence="2">Whole body or cell culture</tissue>
    </source>
</reference>
<gene>
    <name evidence="2" type="ORF">PVAND_008426</name>
</gene>
<evidence type="ECO:0000313" key="2">
    <source>
        <dbReference type="EMBL" id="KAG5678791.1"/>
    </source>
</evidence>
<feature type="region of interest" description="Disordered" evidence="1">
    <location>
        <begin position="434"/>
        <end position="484"/>
    </location>
</feature>
<evidence type="ECO:0000256" key="1">
    <source>
        <dbReference type="SAM" id="MobiDB-lite"/>
    </source>
</evidence>
<comment type="caution">
    <text evidence="2">The sequence shown here is derived from an EMBL/GenBank/DDBJ whole genome shotgun (WGS) entry which is preliminary data.</text>
</comment>
<dbReference type="AlphaFoldDB" id="A0A9J6C9Z6"/>
<feature type="compositionally biased region" description="Basic and acidic residues" evidence="1">
    <location>
        <begin position="434"/>
        <end position="457"/>
    </location>
</feature>
<organism evidence="2 3">
    <name type="scientific">Polypedilum vanderplanki</name>
    <name type="common">Sleeping chironomid midge</name>
    <dbReference type="NCBI Taxonomy" id="319348"/>
    <lineage>
        <taxon>Eukaryota</taxon>
        <taxon>Metazoa</taxon>
        <taxon>Ecdysozoa</taxon>
        <taxon>Arthropoda</taxon>
        <taxon>Hexapoda</taxon>
        <taxon>Insecta</taxon>
        <taxon>Pterygota</taxon>
        <taxon>Neoptera</taxon>
        <taxon>Endopterygota</taxon>
        <taxon>Diptera</taxon>
        <taxon>Nematocera</taxon>
        <taxon>Chironomoidea</taxon>
        <taxon>Chironomidae</taxon>
        <taxon>Chironominae</taxon>
        <taxon>Polypedilum</taxon>
        <taxon>Polypedilum</taxon>
    </lineage>
</organism>
<evidence type="ECO:0000313" key="3">
    <source>
        <dbReference type="Proteomes" id="UP001107558"/>
    </source>
</evidence>
<keyword evidence="3" id="KW-1185">Reference proteome</keyword>
<proteinExistence type="predicted"/>
<protein>
    <submittedName>
        <fullName evidence="2">Uncharacterized protein</fullName>
    </submittedName>
</protein>
<dbReference type="OrthoDB" id="6624851at2759"/>
<dbReference type="Proteomes" id="UP001107558">
    <property type="component" value="Chromosome 2"/>
</dbReference>